<evidence type="ECO:0000313" key="2">
    <source>
        <dbReference type="Proteomes" id="UP001164250"/>
    </source>
</evidence>
<proteinExistence type="predicted"/>
<sequence>MGRESMEEGLLPRSSVPETESTTNSIDDGDSTVTYVVVLSTLGGYTSPVESGIMKDLQSFCGSGTDQQANDLIKGFSRKPCDISSLALCFSFYLQFQFYDAMECSW</sequence>
<comment type="caution">
    <text evidence="1">The sequence shown here is derived from an EMBL/GenBank/DDBJ whole genome shotgun (WGS) entry which is preliminary data.</text>
</comment>
<gene>
    <name evidence="1" type="ORF">Patl1_22737</name>
</gene>
<name>A0ACC0ZV03_9ROSI</name>
<evidence type="ECO:0000313" key="1">
    <source>
        <dbReference type="EMBL" id="KAJ0078550.1"/>
    </source>
</evidence>
<keyword evidence="2" id="KW-1185">Reference proteome</keyword>
<dbReference type="Proteomes" id="UP001164250">
    <property type="component" value="Chromosome 13"/>
</dbReference>
<protein>
    <submittedName>
        <fullName evidence="1">Uncharacterized protein</fullName>
    </submittedName>
</protein>
<dbReference type="EMBL" id="CM047909">
    <property type="protein sequence ID" value="KAJ0078550.1"/>
    <property type="molecule type" value="Genomic_DNA"/>
</dbReference>
<reference evidence="2" key="1">
    <citation type="journal article" date="2023" name="G3 (Bethesda)">
        <title>Genome assembly and association tests identify interacting loci associated with vigor, precocity, and sex in interspecific pistachio rootstocks.</title>
        <authorList>
            <person name="Palmer W."/>
            <person name="Jacygrad E."/>
            <person name="Sagayaradj S."/>
            <person name="Cavanaugh K."/>
            <person name="Han R."/>
            <person name="Bertier L."/>
            <person name="Beede B."/>
            <person name="Kafkas S."/>
            <person name="Golino D."/>
            <person name="Preece J."/>
            <person name="Michelmore R."/>
        </authorList>
    </citation>
    <scope>NUCLEOTIDE SEQUENCE [LARGE SCALE GENOMIC DNA]</scope>
</reference>
<organism evidence="1 2">
    <name type="scientific">Pistacia atlantica</name>
    <dbReference type="NCBI Taxonomy" id="434234"/>
    <lineage>
        <taxon>Eukaryota</taxon>
        <taxon>Viridiplantae</taxon>
        <taxon>Streptophyta</taxon>
        <taxon>Embryophyta</taxon>
        <taxon>Tracheophyta</taxon>
        <taxon>Spermatophyta</taxon>
        <taxon>Magnoliopsida</taxon>
        <taxon>eudicotyledons</taxon>
        <taxon>Gunneridae</taxon>
        <taxon>Pentapetalae</taxon>
        <taxon>rosids</taxon>
        <taxon>malvids</taxon>
        <taxon>Sapindales</taxon>
        <taxon>Anacardiaceae</taxon>
        <taxon>Pistacia</taxon>
    </lineage>
</organism>
<accession>A0ACC0ZV03</accession>